<comment type="caution">
    <text evidence="2">The sequence shown here is derived from an EMBL/GenBank/DDBJ whole genome shotgun (WGS) entry which is preliminary data.</text>
</comment>
<evidence type="ECO:0000256" key="1">
    <source>
        <dbReference type="SAM" id="Phobius"/>
    </source>
</evidence>
<feature type="transmembrane region" description="Helical" evidence="1">
    <location>
        <begin position="56"/>
        <end position="77"/>
    </location>
</feature>
<keyword evidence="1" id="KW-1133">Transmembrane helix</keyword>
<keyword evidence="1" id="KW-0472">Membrane</keyword>
<proteinExistence type="predicted"/>
<dbReference type="Proteomes" id="UP000284990">
    <property type="component" value="Unassembled WGS sequence"/>
</dbReference>
<organism evidence="2 3">
    <name type="scientific">Segatella copri</name>
    <dbReference type="NCBI Taxonomy" id="165179"/>
    <lineage>
        <taxon>Bacteria</taxon>
        <taxon>Pseudomonadati</taxon>
        <taxon>Bacteroidota</taxon>
        <taxon>Bacteroidia</taxon>
        <taxon>Bacteroidales</taxon>
        <taxon>Prevotellaceae</taxon>
        <taxon>Segatella</taxon>
    </lineage>
</organism>
<feature type="transmembrane region" description="Helical" evidence="1">
    <location>
        <begin position="27"/>
        <end position="49"/>
    </location>
</feature>
<sequence>LLGFGREVFFPRHTCSVERTEYLIGVYLAWLYLFIYIAIMLYNYILIYLYRYYVIYLLYFSILGILSLGTVLSLGSLL</sequence>
<dbReference type="EMBL" id="QSFW01000081">
    <property type="protein sequence ID" value="RHA81147.1"/>
    <property type="molecule type" value="Genomic_DNA"/>
</dbReference>
<reference evidence="2 3" key="1">
    <citation type="submission" date="2018-08" db="EMBL/GenBank/DDBJ databases">
        <title>A genome reference for cultivated species of the human gut microbiota.</title>
        <authorList>
            <person name="Zou Y."/>
            <person name="Xue W."/>
            <person name="Luo G."/>
        </authorList>
    </citation>
    <scope>NUCLEOTIDE SEQUENCE [LARGE SCALE GENOMIC DNA]</scope>
    <source>
        <strain evidence="2 3">AM42-23AC</strain>
    </source>
</reference>
<gene>
    <name evidence="2" type="ORF">DW916_17200</name>
</gene>
<protein>
    <submittedName>
        <fullName evidence="2">Uncharacterized protein</fullName>
    </submittedName>
</protein>
<feature type="non-terminal residue" evidence="2">
    <location>
        <position position="1"/>
    </location>
</feature>
<evidence type="ECO:0000313" key="2">
    <source>
        <dbReference type="EMBL" id="RHA81147.1"/>
    </source>
</evidence>
<evidence type="ECO:0000313" key="3">
    <source>
        <dbReference type="Proteomes" id="UP000284990"/>
    </source>
</evidence>
<dbReference type="AlphaFoldDB" id="A0AA92UVX8"/>
<accession>A0AA92UVX8</accession>
<name>A0AA92UVX8_9BACT</name>
<keyword evidence="1" id="KW-0812">Transmembrane</keyword>